<reference evidence="1" key="2">
    <citation type="submission" date="2023-07" db="EMBL/GenBank/DDBJ databases">
        <authorList>
            <person name="Aydin F."/>
            <person name="Tarhane S."/>
            <person name="Saticioglu I.B."/>
            <person name="Karakaya E."/>
            <person name="Abay S."/>
            <person name="Guran O."/>
            <person name="Bozkurt E."/>
            <person name="Uzum N."/>
            <person name="Olgun K."/>
            <person name="Jablonski D."/>
        </authorList>
    </citation>
    <scope>NUCLEOTIDE SEQUENCE</scope>
    <source>
        <strain evidence="1">Faydin-H75</strain>
    </source>
</reference>
<evidence type="ECO:0000313" key="1">
    <source>
        <dbReference type="EMBL" id="MDO7253126.1"/>
    </source>
</evidence>
<dbReference type="EMBL" id="JAUPEV010000005">
    <property type="protein sequence ID" value="MDO7253126.1"/>
    <property type="molecule type" value="Genomic_DNA"/>
</dbReference>
<dbReference type="Proteomes" id="UP001177258">
    <property type="component" value="Unassembled WGS sequence"/>
</dbReference>
<reference evidence="1 3" key="3">
    <citation type="journal article" date="2024" name="Syst. Appl. Microbiol.">
        <title>Helicobacter cappadocius sp. nov., from lizards: The first psychrotrophic Helicobacter species.</title>
        <authorList>
            <person name="Aydin F."/>
            <person name="Tarhane S."/>
            <person name="Karakaya E."/>
            <person name="Abay S."/>
            <person name="Kayman T."/>
            <person name="Guran O."/>
            <person name="Bozkurt E."/>
            <person name="Uzum N."/>
            <person name="Avci A."/>
            <person name="Olgun K."/>
            <person name="Jablonski D."/>
            <person name="Guran C."/>
            <person name="Burcin Saticioglu I."/>
        </authorList>
    </citation>
    <scope>NUCLEOTIDE SEQUENCE [LARGE SCALE GENOMIC DNA]</scope>
    <source>
        <strain evidence="1">Faydin-H75</strain>
        <strain evidence="3">faydin-H76</strain>
    </source>
</reference>
<dbReference type="CDD" id="cd11614">
    <property type="entry name" value="SAF_CpaB_FlgA_like"/>
    <property type="match status" value="1"/>
</dbReference>
<evidence type="ECO:0008006" key="5">
    <source>
        <dbReference type="Google" id="ProtNLM"/>
    </source>
</evidence>
<dbReference type="RefSeq" id="WP_305516968.1">
    <property type="nucleotide sequence ID" value="NZ_JAUPEV010000005.1"/>
</dbReference>
<keyword evidence="4" id="KW-1185">Reference proteome</keyword>
<protein>
    <recommendedName>
        <fullName evidence="5">Flp pilus assembly protein RcpC/CpaB domain-containing protein</fullName>
    </recommendedName>
</protein>
<reference evidence="2 4" key="1">
    <citation type="submission" date="2023-07" db="EMBL/GenBank/DDBJ databases">
        <title>Unpublished Manusciprt.</title>
        <authorList>
            <person name="Aydin F."/>
            <person name="Tarhane S."/>
            <person name="Saticioglu I.B."/>
            <person name="Karakaya E."/>
            <person name="Abay S."/>
            <person name="Guran O."/>
            <person name="Bozkurt E."/>
            <person name="Uzum N."/>
            <person name="Olgun K."/>
            <person name="Jablonski D."/>
        </authorList>
    </citation>
    <scope>NUCLEOTIDE SEQUENCE</scope>
    <source>
        <strain evidence="4">faydin-H75</strain>
        <strain evidence="2">Faydin-H76</strain>
    </source>
</reference>
<accession>A0AA90T4U9</accession>
<comment type="caution">
    <text evidence="2">The sequence shown here is derived from an EMBL/GenBank/DDBJ whole genome shotgun (WGS) entry which is preliminary data.</text>
</comment>
<evidence type="ECO:0000313" key="2">
    <source>
        <dbReference type="EMBL" id="MDP2538748.1"/>
    </source>
</evidence>
<dbReference type="EMBL" id="JAUYZK010000003">
    <property type="protein sequence ID" value="MDP2538748.1"/>
    <property type="molecule type" value="Genomic_DNA"/>
</dbReference>
<dbReference type="AlphaFoldDB" id="A0AA90T4U9"/>
<evidence type="ECO:0000313" key="3">
    <source>
        <dbReference type="Proteomes" id="UP001177258"/>
    </source>
</evidence>
<organism evidence="2 3">
    <name type="scientific">Helicobacter cappadocius</name>
    <dbReference type="NCBI Taxonomy" id="3063998"/>
    <lineage>
        <taxon>Bacteria</taxon>
        <taxon>Pseudomonadati</taxon>
        <taxon>Campylobacterota</taxon>
        <taxon>Epsilonproteobacteria</taxon>
        <taxon>Campylobacterales</taxon>
        <taxon>Helicobacteraceae</taxon>
        <taxon>Helicobacter</taxon>
    </lineage>
</organism>
<proteinExistence type="predicted"/>
<gene>
    <name evidence="1" type="ORF">Q5I04_04280</name>
    <name evidence="2" type="ORF">Q5I06_02985</name>
</gene>
<evidence type="ECO:0000313" key="4">
    <source>
        <dbReference type="Proteomes" id="UP001240777"/>
    </source>
</evidence>
<sequence length="279" mass="31763">MNKKIIIIISIIILLVSILGLLTSQEDTSNKVPQTSPTPKKITYSFLVTTRDLHSGEIINFSDIATEYKEDEENKDWGNILVNKTKDFITNSIALKNIKKGEFILESDITRPGTQRYNELKIDARDGLFSFGFDLTKREYSILSKLKPGQLVDVYFKYETKNKKTIPVLPKRNQNQQYLGDGNASSTNLILLFSNKKVLFLEKIPAQEEQTLPSKPIAQLHVELSEEEIKKIYAIEDLGIFIIFPTNKKQQNNIATENILTKDFIKELRGGADGKNDSY</sequence>
<name>A0AA90T4U9_9HELI</name>
<dbReference type="Proteomes" id="UP001240777">
    <property type="component" value="Unassembled WGS sequence"/>
</dbReference>